<evidence type="ECO:0000313" key="2">
    <source>
        <dbReference type="EMBL" id="BCB22649.1"/>
    </source>
</evidence>
<feature type="transmembrane region" description="Helical" evidence="1">
    <location>
        <begin position="100"/>
        <end position="117"/>
    </location>
</feature>
<feature type="transmembrane region" description="Helical" evidence="1">
    <location>
        <begin position="471"/>
        <end position="490"/>
    </location>
</feature>
<feature type="transmembrane region" description="Helical" evidence="1">
    <location>
        <begin position="63"/>
        <end position="80"/>
    </location>
</feature>
<keyword evidence="1" id="KW-0812">Transmembrane</keyword>
<feature type="transmembrane region" description="Helical" evidence="1">
    <location>
        <begin position="414"/>
        <end position="433"/>
    </location>
</feature>
<feature type="transmembrane region" description="Helical" evidence="1">
    <location>
        <begin position="12"/>
        <end position="29"/>
    </location>
</feature>
<dbReference type="EMBL" id="LC528601">
    <property type="protein sequence ID" value="BCB22649.1"/>
    <property type="molecule type" value="Genomic_DNA"/>
</dbReference>
<feature type="transmembrane region" description="Helical" evidence="1">
    <location>
        <begin position="158"/>
        <end position="178"/>
    </location>
</feature>
<dbReference type="InterPro" id="IPR029468">
    <property type="entry name" value="O-ag_pol_Wzy"/>
</dbReference>
<accession>A0A6S6I782</accession>
<keyword evidence="1" id="KW-0472">Membrane</keyword>
<feature type="transmembrane region" description="Helical" evidence="1">
    <location>
        <begin position="280"/>
        <end position="299"/>
    </location>
</feature>
<name>A0A6S6I782_ERYRH</name>
<feature type="transmembrane region" description="Helical" evidence="1">
    <location>
        <begin position="198"/>
        <end position="220"/>
    </location>
</feature>
<dbReference type="NCBIfam" id="TIGR04370">
    <property type="entry name" value="glyco_rpt_poly"/>
    <property type="match status" value="1"/>
</dbReference>
<protein>
    <submittedName>
        <fullName evidence="2">O-antigen polysaccharide polymerase Wzy family protein</fullName>
    </submittedName>
</protein>
<feature type="transmembrane region" description="Helical" evidence="1">
    <location>
        <begin position="35"/>
        <end position="51"/>
    </location>
</feature>
<sequence length="501" mass="57761">MFYNNTNTKLRKSIPKIGILLSLILQLYSFRTQNYNIQIVSITVLLVSTWLDLPKGSILPKTFLLMFQVFLINMPLIDIFRKKAWWQNNYNLASLPQSLMMIYISLVFLLIGFKVFLQENNKCIKSGTLSSHFSLISKNINNRIENFLEQNKIPKKNIYFLVFTLYIITFGCSLYAEADKLLFMSGKTYEDFYKLYSITYPPIISIIGNLNTYFMIFILALLPKKKLSFTILTLNIVKTIPLLIIGKRGPFMLAGLFAVVYYLLRDSLKDNEKWFGKKEKITLILALPLLLSLMTLINYSRSGFETHGIKIFDYSVDFFYRQGFTFKVFTLGIEKFGDIQSFSPGKNFIFGEIIDLFKFGRLSQIIFSAPSLPLGNSEFAAIHSSSYAHSLAYIAHPQYLQGHGYGSSYILEGFQTYGIIGIAMVNLVVAFILTKSRKLFMDNFLSRFIALIFIEKIFFLPRASFSSLFSVFLKPSFIVFVLTIVGFLFVNKYYNKYSKNQ</sequence>
<keyword evidence="1" id="KW-1133">Transmembrane helix</keyword>
<feature type="transmembrane region" description="Helical" evidence="1">
    <location>
        <begin position="445"/>
        <end position="465"/>
    </location>
</feature>
<feature type="transmembrane region" description="Helical" evidence="1">
    <location>
        <begin position="227"/>
        <end position="245"/>
    </location>
</feature>
<dbReference type="RefSeq" id="WP_332269925.1">
    <property type="nucleotide sequence ID" value="NZ_JAYEPP010000009.1"/>
</dbReference>
<dbReference type="AlphaFoldDB" id="A0A6S6I782"/>
<proteinExistence type="predicted"/>
<reference evidence="2" key="1">
    <citation type="submission" date="2020-02" db="EMBL/GenBank/DDBJ databases">
        <title>Development of a multiplex PCR-based assay for rapid serotyping of Erysipelothrix species.</title>
        <authorList>
            <person name="Shimoji Y."/>
            <person name="Shiraiwa K."/>
            <person name="Tominaga H."/>
            <person name="Nishikawa S."/>
            <person name="Eguchi M."/>
            <person name="Hikono H."/>
            <person name="Ogawa Y."/>
        </authorList>
    </citation>
    <scope>NUCLEOTIDE SEQUENCE</scope>
    <source>
        <strain evidence="2">Kaparek</strain>
    </source>
</reference>
<dbReference type="Pfam" id="PF14296">
    <property type="entry name" value="O-ag_pol_Wzy"/>
    <property type="match status" value="1"/>
</dbReference>
<feature type="transmembrane region" description="Helical" evidence="1">
    <location>
        <begin position="251"/>
        <end position="268"/>
    </location>
</feature>
<organism evidence="2">
    <name type="scientific">Erysipelothrix rhusiopathiae</name>
    <dbReference type="NCBI Taxonomy" id="1648"/>
    <lineage>
        <taxon>Bacteria</taxon>
        <taxon>Bacillati</taxon>
        <taxon>Bacillota</taxon>
        <taxon>Erysipelotrichia</taxon>
        <taxon>Erysipelotrichales</taxon>
        <taxon>Erysipelotrichaceae</taxon>
        <taxon>Erysipelothrix</taxon>
    </lineage>
</organism>
<evidence type="ECO:0000256" key="1">
    <source>
        <dbReference type="SAM" id="Phobius"/>
    </source>
</evidence>